<evidence type="ECO:0008006" key="6">
    <source>
        <dbReference type="Google" id="ProtNLM"/>
    </source>
</evidence>
<dbReference type="RefSeq" id="WP_344503275.1">
    <property type="nucleotide sequence ID" value="NZ_BAAAQD010000007.1"/>
</dbReference>
<evidence type="ECO:0000313" key="5">
    <source>
        <dbReference type="Proteomes" id="UP001501470"/>
    </source>
</evidence>
<protein>
    <recommendedName>
        <fullName evidence="6">Hsp70 protein</fullName>
    </recommendedName>
</protein>
<name>A0ABP4L9F5_9ACTN</name>
<evidence type="ECO:0000256" key="3">
    <source>
        <dbReference type="ARBA" id="ARBA00023186"/>
    </source>
</evidence>
<dbReference type="PANTHER" id="PTHR42749">
    <property type="entry name" value="CELL SHAPE-DETERMINING PROTEIN MREB"/>
    <property type="match status" value="1"/>
</dbReference>
<keyword evidence="5" id="KW-1185">Reference proteome</keyword>
<evidence type="ECO:0000313" key="4">
    <source>
        <dbReference type="EMBL" id="GAA1518960.1"/>
    </source>
</evidence>
<evidence type="ECO:0000256" key="2">
    <source>
        <dbReference type="ARBA" id="ARBA00022840"/>
    </source>
</evidence>
<keyword evidence="2" id="KW-0067">ATP-binding</keyword>
<dbReference type="Pfam" id="PF00012">
    <property type="entry name" value="HSP70"/>
    <property type="match status" value="1"/>
</dbReference>
<dbReference type="PANTHER" id="PTHR42749:SF1">
    <property type="entry name" value="CELL SHAPE-DETERMINING PROTEIN MREB"/>
    <property type="match status" value="1"/>
</dbReference>
<sequence>MHLGIDVGTGSTVAVLKDTDGRVAPLLFDGSPLLPSAVHLDVAEGVLAVGAAALRGGVGDPERFEPHPKSHAAAESVRLGGVDVPVVHLFAAILWAVHAEALRVTGGAALQEVALTHPASWDAHARGALLTAASMAGLPAARLVPAPVALAGALAARVPVTSGRSFITYELGAATFETAVVQPSADVPRIVASAGLAGAGGLDLDAAIAAHLRAAAPGGDSGAWRRLLDQARRAKELLATGVPVTVRVAAGVDVTLTPADLERIATPLLRPTAELTLRTMRAAGVDETSVEGVYLAGGATLLPLVATLLHRVTGIEPVAAEHPKLAAAEGSLAVLSGFPRQAAAPAPAQPAPRRPGRDGAHLWSWLPDPWAVVPGDVWRDAPVHPLHLGLPSGSGWTIRARLTEPERTVFLARAGGPLLFRSVEGLTEYLLDDDTHELAAVPGWDAARDRFVTLVGHPGDEDVIDLDLVQYNLGHPPQQWLPDLLIGARDVAVELADAFDLHDVGALLAPGTLLDTVDDLLRTADQPFTARSTRRRLATVDADTVRATWHAIAARLDGVAAWSD</sequence>
<dbReference type="Gene3D" id="3.30.420.40">
    <property type="match status" value="2"/>
</dbReference>
<evidence type="ECO:0000256" key="1">
    <source>
        <dbReference type="ARBA" id="ARBA00022741"/>
    </source>
</evidence>
<dbReference type="EMBL" id="BAAAQD010000007">
    <property type="protein sequence ID" value="GAA1518960.1"/>
    <property type="molecule type" value="Genomic_DNA"/>
</dbReference>
<dbReference type="Proteomes" id="UP001501470">
    <property type="component" value="Unassembled WGS sequence"/>
</dbReference>
<organism evidence="4 5">
    <name type="scientific">Dactylosporangium maewongense</name>
    <dbReference type="NCBI Taxonomy" id="634393"/>
    <lineage>
        <taxon>Bacteria</taxon>
        <taxon>Bacillati</taxon>
        <taxon>Actinomycetota</taxon>
        <taxon>Actinomycetes</taxon>
        <taxon>Micromonosporales</taxon>
        <taxon>Micromonosporaceae</taxon>
        <taxon>Dactylosporangium</taxon>
    </lineage>
</organism>
<comment type="caution">
    <text evidence="4">The sequence shown here is derived from an EMBL/GenBank/DDBJ whole genome shotgun (WGS) entry which is preliminary data.</text>
</comment>
<gene>
    <name evidence="4" type="ORF">GCM10009827_037730</name>
</gene>
<keyword evidence="3" id="KW-0143">Chaperone</keyword>
<proteinExistence type="predicted"/>
<reference evidence="5" key="1">
    <citation type="journal article" date="2019" name="Int. J. Syst. Evol. Microbiol.">
        <title>The Global Catalogue of Microorganisms (GCM) 10K type strain sequencing project: providing services to taxonomists for standard genome sequencing and annotation.</title>
        <authorList>
            <consortium name="The Broad Institute Genomics Platform"/>
            <consortium name="The Broad Institute Genome Sequencing Center for Infectious Disease"/>
            <person name="Wu L."/>
            <person name="Ma J."/>
        </authorList>
    </citation>
    <scope>NUCLEOTIDE SEQUENCE [LARGE SCALE GENOMIC DNA]</scope>
    <source>
        <strain evidence="5">JCM 15933</strain>
    </source>
</reference>
<dbReference type="InterPro" id="IPR043129">
    <property type="entry name" value="ATPase_NBD"/>
</dbReference>
<dbReference type="SUPFAM" id="SSF53067">
    <property type="entry name" value="Actin-like ATPase domain"/>
    <property type="match status" value="2"/>
</dbReference>
<dbReference type="Gene3D" id="3.90.640.10">
    <property type="entry name" value="Actin, Chain A, domain 4"/>
    <property type="match status" value="1"/>
</dbReference>
<accession>A0ABP4L9F5</accession>
<dbReference type="InterPro" id="IPR013126">
    <property type="entry name" value="Hsp_70_fam"/>
</dbReference>
<keyword evidence="1" id="KW-0547">Nucleotide-binding</keyword>